<evidence type="ECO:0000256" key="2">
    <source>
        <dbReference type="SAM" id="Phobius"/>
    </source>
</evidence>
<organism evidence="3 4">
    <name type="scientific">Xylaria multiplex</name>
    <dbReference type="NCBI Taxonomy" id="323545"/>
    <lineage>
        <taxon>Eukaryota</taxon>
        <taxon>Fungi</taxon>
        <taxon>Dikarya</taxon>
        <taxon>Ascomycota</taxon>
        <taxon>Pezizomycotina</taxon>
        <taxon>Sordariomycetes</taxon>
        <taxon>Xylariomycetidae</taxon>
        <taxon>Xylariales</taxon>
        <taxon>Xylariaceae</taxon>
        <taxon>Xylaria</taxon>
    </lineage>
</organism>
<gene>
    <name evidence="3" type="ORF">GQX73_g998</name>
</gene>
<dbReference type="InParanoid" id="A0A7C8N421"/>
<dbReference type="Proteomes" id="UP000481858">
    <property type="component" value="Unassembled WGS sequence"/>
</dbReference>
<name>A0A7C8N421_9PEZI</name>
<feature type="region of interest" description="Disordered" evidence="1">
    <location>
        <begin position="30"/>
        <end position="50"/>
    </location>
</feature>
<reference evidence="3 4" key="1">
    <citation type="submission" date="2019-12" db="EMBL/GenBank/DDBJ databases">
        <title>Draft genome sequence of the ascomycete Xylaria multiplex DSM 110363.</title>
        <authorList>
            <person name="Buettner E."/>
            <person name="Kellner H."/>
        </authorList>
    </citation>
    <scope>NUCLEOTIDE SEQUENCE [LARGE SCALE GENOMIC DNA]</scope>
    <source>
        <strain evidence="3 4">DSM 110363</strain>
    </source>
</reference>
<dbReference type="EMBL" id="WUBL01000005">
    <property type="protein sequence ID" value="KAF2972694.1"/>
    <property type="molecule type" value="Genomic_DNA"/>
</dbReference>
<keyword evidence="2" id="KW-0472">Membrane</keyword>
<evidence type="ECO:0000313" key="4">
    <source>
        <dbReference type="Proteomes" id="UP000481858"/>
    </source>
</evidence>
<evidence type="ECO:0000256" key="1">
    <source>
        <dbReference type="SAM" id="MobiDB-lite"/>
    </source>
</evidence>
<keyword evidence="2" id="KW-0812">Transmembrane</keyword>
<accession>A0A7C8N421</accession>
<sequence length="121" mass="13866">MFAGSARQIIAPLRSPTPLTQLLSRPRRLPHARFSSTQTPNEPKPTGSLDHKTFYKTFGRPIAKVFLTAIFTYQVAYYFWASLRSQISFTDEHAHAVYIAIISDLETRIENLEQAKVQNKR</sequence>
<dbReference type="OrthoDB" id="2120024at2759"/>
<evidence type="ECO:0000313" key="3">
    <source>
        <dbReference type="EMBL" id="KAF2972694.1"/>
    </source>
</evidence>
<comment type="caution">
    <text evidence="3">The sequence shown here is derived from an EMBL/GenBank/DDBJ whole genome shotgun (WGS) entry which is preliminary data.</text>
</comment>
<proteinExistence type="predicted"/>
<protein>
    <submittedName>
        <fullName evidence="3">Uncharacterized protein</fullName>
    </submittedName>
</protein>
<feature type="transmembrane region" description="Helical" evidence="2">
    <location>
        <begin position="62"/>
        <end position="80"/>
    </location>
</feature>
<keyword evidence="4" id="KW-1185">Reference proteome</keyword>
<keyword evidence="2" id="KW-1133">Transmembrane helix</keyword>
<dbReference type="AlphaFoldDB" id="A0A7C8N421"/>